<dbReference type="AlphaFoldDB" id="A0A6M6DUE9"/>
<evidence type="ECO:0000313" key="2">
    <source>
        <dbReference type="Proteomes" id="UP000501076"/>
    </source>
</evidence>
<dbReference type="InterPro" id="IPR027417">
    <property type="entry name" value="P-loop_NTPase"/>
</dbReference>
<dbReference type="EMBL" id="CP045272">
    <property type="protein sequence ID" value="QJX76984.1"/>
    <property type="molecule type" value="Genomic_DNA"/>
</dbReference>
<organism evidence="1 2">
    <name type="scientific">Priestia megaterium</name>
    <name type="common">Bacillus megaterium</name>
    <dbReference type="NCBI Taxonomy" id="1404"/>
    <lineage>
        <taxon>Bacteria</taxon>
        <taxon>Bacillati</taxon>
        <taxon>Bacillota</taxon>
        <taxon>Bacilli</taxon>
        <taxon>Bacillales</taxon>
        <taxon>Bacillaceae</taxon>
        <taxon>Priestia</taxon>
    </lineage>
</organism>
<evidence type="ECO:0000313" key="1">
    <source>
        <dbReference type="EMBL" id="QJX76984.1"/>
    </source>
</evidence>
<dbReference type="Proteomes" id="UP000501076">
    <property type="component" value="Chromosome"/>
</dbReference>
<dbReference type="RefSeq" id="WP_171777052.1">
    <property type="nucleotide sequence ID" value="NZ_CP045272.1"/>
</dbReference>
<gene>
    <name evidence="1" type="ORF">FDZ14_12505</name>
</gene>
<dbReference type="SUPFAM" id="SSF52540">
    <property type="entry name" value="P-loop containing nucleoside triphosphate hydrolases"/>
    <property type="match status" value="1"/>
</dbReference>
<reference evidence="1 2" key="1">
    <citation type="submission" date="2019-10" db="EMBL/GenBank/DDBJ databases">
        <title>Complete genome sequences for adaption low water activity.</title>
        <authorList>
            <person name="Zhao L."/>
            <person name="Zhong J."/>
        </authorList>
    </citation>
    <scope>NUCLEOTIDE SEQUENCE [LARGE SCALE GENOMIC DNA]</scope>
    <source>
        <strain evidence="1 2">FDU301</strain>
    </source>
</reference>
<protein>
    <submittedName>
        <fullName evidence="1">Uncharacterized protein</fullName>
    </submittedName>
</protein>
<sequence>MIQLNNVTQQNSNDLKRLGINHQFAFSQITVHINLSPDHRVNEILVDMIKKLAGVEEQSTETTYLINNNVFKKAVFIHTFDLVLRFLEQIFLSSNRSRECSKFCKKHQLNRYGIFPGIKLRASEEIVMSNSLEDIVNHEGLIFSFAKEKIYNVKQKNSRPAQHSLEAIKATPLISWYFENIDKLKDKELLWFMTNIVGYQAAKTEVRQLMRRDSRIAYYYKLALDLYFEALSYKRVITDDKFPFDYLYQAVNSRLVTTMRIGASPKTVTQEEISKLLKLAQERFINEAGQKVMLLRVDAGSGKTTTIANLFHSNMAYVGPTHKLIKQFMVDVQERNPCIDIVYIPAITNEDIPECKYKEKMTDHEKRGEWIKANKYRRKAILEFGSSKQKKLLAEYDAALSKKTGSPFITHSRFINKGKGFFNNEKFKEIDTIIIDEDILPSMFPSSLHSDEAVIHDIKSLLKIINEDLKGNVSNIAASKNTYDNKLIKLRDGLLVFIEQIQKAKIEGVIKNQTKNIFELNKSILNSYIKRCKNLTLDIFHILGSRVLTCKNHSQWPATIYTHDYSNVLKNKKILIMSATLDENVHAHLFKNKICRNTEWVDMPRTQIEGKIISHAGLSTTKNSFDKNPERISFIDKKIQEIGCIKHIITYKDRKNEIKSVENSHMHFYNTAGYNDYSGQNLAIVGTPNNIPENAVTLYYLIYEEVPKSLKYDNEKEEIIYDLRNRPIIKDEFKFSFFTFEHAEDDKVRAIHIWSTYRELIQAVGRARLTHHKCEVHVFSRLPIQQCVFNYEIA</sequence>
<proteinExistence type="predicted"/>
<accession>A0A6M6DUE9</accession>
<name>A0A6M6DUE9_PRIMG</name>